<proteinExistence type="predicted"/>
<keyword evidence="2" id="KW-1185">Reference proteome</keyword>
<name>A0A3S0WZA9_9GAMM</name>
<protein>
    <submittedName>
        <fullName evidence="1">Uncharacterized protein</fullName>
    </submittedName>
</protein>
<gene>
    <name evidence="1" type="ORF">ELY37_16610</name>
</gene>
<evidence type="ECO:0000313" key="1">
    <source>
        <dbReference type="EMBL" id="RUR43338.1"/>
    </source>
</evidence>
<dbReference type="EMBL" id="RZHD01000010">
    <property type="protein sequence ID" value="RUR43338.1"/>
    <property type="molecule type" value="Genomic_DNA"/>
</dbReference>
<dbReference type="Proteomes" id="UP000286912">
    <property type="component" value="Unassembled WGS sequence"/>
</dbReference>
<dbReference type="RefSeq" id="WP_126981920.1">
    <property type="nucleotide sequence ID" value="NZ_RZHD01000010.1"/>
</dbReference>
<accession>A0A3S0WZA9</accession>
<sequence>MNIVERTTAQLVRNRVHELTDLAMDINASIKNASTANFHVSANGAHIVIKGAPGLIRASALPPLVTTGRALRDIEAIIADVRSFMETAQ</sequence>
<comment type="caution">
    <text evidence="1">The sequence shown here is derived from an EMBL/GenBank/DDBJ whole genome shotgun (WGS) entry which is preliminary data.</text>
</comment>
<organism evidence="1 2">
    <name type="scientific">Vreelandella populi</name>
    <dbReference type="NCBI Taxonomy" id="2498858"/>
    <lineage>
        <taxon>Bacteria</taxon>
        <taxon>Pseudomonadati</taxon>
        <taxon>Pseudomonadota</taxon>
        <taxon>Gammaproteobacteria</taxon>
        <taxon>Oceanospirillales</taxon>
        <taxon>Halomonadaceae</taxon>
        <taxon>Vreelandella</taxon>
    </lineage>
</organism>
<dbReference type="AlphaFoldDB" id="A0A3S0WZA9"/>
<dbReference type="OrthoDB" id="9956294at2"/>
<evidence type="ECO:0000313" key="2">
    <source>
        <dbReference type="Proteomes" id="UP000286912"/>
    </source>
</evidence>
<reference evidence="1 2" key="1">
    <citation type="submission" date="2018-12" db="EMBL/GenBank/DDBJ databases">
        <title>three novel Halomonas strain isolated from plants.</title>
        <authorList>
            <person name="Sun C."/>
        </authorList>
    </citation>
    <scope>NUCLEOTIDE SEQUENCE [LARGE SCALE GENOMIC DNA]</scope>
    <source>
        <strain evidence="1 2">RC</strain>
    </source>
</reference>